<keyword evidence="8" id="KW-0472">Membrane</keyword>
<feature type="domain" description="SpaA-like prealbumin fold" evidence="10">
    <location>
        <begin position="1790"/>
        <end position="1877"/>
    </location>
</feature>
<dbReference type="SUPFAM" id="SSF49401">
    <property type="entry name" value="Bacterial adhesins"/>
    <property type="match status" value="6"/>
</dbReference>
<feature type="transmembrane region" description="Helical" evidence="8">
    <location>
        <begin position="9"/>
        <end position="30"/>
    </location>
</feature>
<comment type="caution">
    <text evidence="12">The sequence shown here is derived from an EMBL/GenBank/DDBJ whole genome shotgun (WGS) entry which is preliminary data.</text>
</comment>
<dbReference type="PANTHER" id="PTHR36108">
    <property type="entry name" value="COLOSSIN-B-RELATED"/>
    <property type="match status" value="1"/>
</dbReference>
<feature type="compositionally biased region" description="Polar residues" evidence="7">
    <location>
        <begin position="156"/>
        <end position="183"/>
    </location>
</feature>
<evidence type="ECO:0000256" key="5">
    <source>
        <dbReference type="ARBA" id="ARBA00022729"/>
    </source>
</evidence>
<dbReference type="Proteomes" id="UP000664357">
    <property type="component" value="Unassembled WGS sequence"/>
</dbReference>
<dbReference type="InterPro" id="IPR041171">
    <property type="entry name" value="SDR_Ig"/>
</dbReference>
<keyword evidence="6" id="KW-0572">Peptidoglycan-anchor</keyword>
<evidence type="ECO:0000259" key="10">
    <source>
        <dbReference type="Pfam" id="PF17802"/>
    </source>
</evidence>
<dbReference type="InterPro" id="IPR013783">
    <property type="entry name" value="Ig-like_fold"/>
</dbReference>
<comment type="similarity">
    <text evidence="2">Belongs to the serine-aspartate repeat-containing protein (SDr) family.</text>
</comment>
<organism evidence="12 13">
    <name type="scientific">Candidatus Enterococcus ferrettii</name>
    <dbReference type="NCBI Taxonomy" id="2815324"/>
    <lineage>
        <taxon>Bacteria</taxon>
        <taxon>Bacillati</taxon>
        <taxon>Bacillota</taxon>
        <taxon>Bacilli</taxon>
        <taxon>Lactobacillales</taxon>
        <taxon>Enterococcaceae</taxon>
        <taxon>Enterococcus</taxon>
    </lineage>
</organism>
<feature type="domain" description="SpaA-like prealbumin fold" evidence="10">
    <location>
        <begin position="1582"/>
        <end position="1658"/>
    </location>
</feature>
<keyword evidence="13" id="KW-1185">Reference proteome</keyword>
<feature type="region of interest" description="Disordered" evidence="7">
    <location>
        <begin position="151"/>
        <end position="213"/>
    </location>
</feature>
<evidence type="ECO:0000256" key="6">
    <source>
        <dbReference type="ARBA" id="ARBA00023088"/>
    </source>
</evidence>
<evidence type="ECO:0000259" key="11">
    <source>
        <dbReference type="Pfam" id="PF17961"/>
    </source>
</evidence>
<dbReference type="InterPro" id="IPR008456">
    <property type="entry name" value="Collagen-bd_dom"/>
</dbReference>
<feature type="domain" description="SpaA-like prealbumin fold" evidence="10">
    <location>
        <begin position="1294"/>
        <end position="1370"/>
    </location>
</feature>
<dbReference type="Gene3D" id="2.60.40.740">
    <property type="match status" value="5"/>
</dbReference>
<feature type="domain" description="SpaA-like prealbumin fold" evidence="10">
    <location>
        <begin position="1197"/>
        <end position="1280"/>
    </location>
</feature>
<evidence type="ECO:0000256" key="8">
    <source>
        <dbReference type="SAM" id="Phobius"/>
    </source>
</evidence>
<evidence type="ECO:0008006" key="14">
    <source>
        <dbReference type="Google" id="ProtNLM"/>
    </source>
</evidence>
<keyword evidence="4" id="KW-0964">Secreted</keyword>
<feature type="domain" description="SpaA-like prealbumin fold" evidence="10">
    <location>
        <begin position="1690"/>
        <end position="1771"/>
    </location>
</feature>
<reference evidence="12 13" key="1">
    <citation type="submission" date="2024-02" db="EMBL/GenBank/DDBJ databases">
        <title>The Genome Sequence of Enterococcus sp. DIV0159.</title>
        <authorList>
            <person name="Earl A."/>
            <person name="Manson A."/>
            <person name="Gilmore M."/>
            <person name="Sanders J."/>
            <person name="Shea T."/>
            <person name="Howe W."/>
            <person name="Livny J."/>
            <person name="Cuomo C."/>
            <person name="Neafsey D."/>
            <person name="Birren B."/>
        </authorList>
    </citation>
    <scope>NUCLEOTIDE SEQUENCE [LARGE SCALE GENOMIC DNA]</scope>
    <source>
        <strain evidence="12 13">665A</strain>
    </source>
</reference>
<evidence type="ECO:0000259" key="9">
    <source>
        <dbReference type="Pfam" id="PF05737"/>
    </source>
</evidence>
<dbReference type="InterPro" id="IPR008966">
    <property type="entry name" value="Adhesion_dom_sf"/>
</dbReference>
<dbReference type="Pfam" id="PF17802">
    <property type="entry name" value="SpaA"/>
    <property type="match status" value="10"/>
</dbReference>
<protein>
    <recommendedName>
        <fullName evidence="14">Gram-positive cocci surface proteins LPxTG domain-containing protein</fullName>
    </recommendedName>
</protein>
<dbReference type="SUPFAM" id="SSF49478">
    <property type="entry name" value="Cna protein B-type domain"/>
    <property type="match status" value="6"/>
</dbReference>
<feature type="domain" description="SDR-like Ig" evidence="11">
    <location>
        <begin position="245"/>
        <end position="334"/>
    </location>
</feature>
<evidence type="ECO:0000313" key="12">
    <source>
        <dbReference type="EMBL" id="MEO1770769.1"/>
    </source>
</evidence>
<dbReference type="Gene3D" id="2.60.40.1280">
    <property type="match status" value="1"/>
</dbReference>
<feature type="domain" description="SpaA-like prealbumin fold" evidence="10">
    <location>
        <begin position="1482"/>
        <end position="1563"/>
    </location>
</feature>
<dbReference type="Pfam" id="PF17961">
    <property type="entry name" value="Big_8"/>
    <property type="match status" value="1"/>
</dbReference>
<comment type="subcellular location">
    <subcellularLocation>
        <location evidence="1">Secreted</location>
        <location evidence="1">Cell wall</location>
        <topology evidence="1">Peptidoglycan-anchor</topology>
    </subcellularLocation>
</comment>
<feature type="domain" description="Collagen binding" evidence="9">
    <location>
        <begin position="941"/>
        <end position="1056"/>
    </location>
</feature>
<feature type="region of interest" description="Disordered" evidence="7">
    <location>
        <begin position="858"/>
        <end position="881"/>
    </location>
</feature>
<evidence type="ECO:0000256" key="2">
    <source>
        <dbReference type="ARBA" id="ARBA00007257"/>
    </source>
</evidence>
<keyword evidence="8" id="KW-1133">Transmembrane helix</keyword>
<dbReference type="Gene3D" id="2.60.40.10">
    <property type="entry name" value="Immunoglobulins"/>
    <property type="match status" value="10"/>
</dbReference>
<evidence type="ECO:0000256" key="1">
    <source>
        <dbReference type="ARBA" id="ARBA00004168"/>
    </source>
</evidence>
<proteinExistence type="inferred from homology"/>
<dbReference type="RefSeq" id="WP_207701695.1">
    <property type="nucleotide sequence ID" value="NZ_JAFREL020000002.1"/>
</dbReference>
<keyword evidence="3" id="KW-0134">Cell wall</keyword>
<evidence type="ECO:0000256" key="4">
    <source>
        <dbReference type="ARBA" id="ARBA00022525"/>
    </source>
</evidence>
<dbReference type="EMBL" id="JAFREL020000002">
    <property type="protein sequence ID" value="MEO1770769.1"/>
    <property type="molecule type" value="Genomic_DNA"/>
</dbReference>
<keyword evidence="5" id="KW-0732">Signal</keyword>
<feature type="domain" description="Collagen binding" evidence="9">
    <location>
        <begin position="504"/>
        <end position="610"/>
    </location>
</feature>
<evidence type="ECO:0000256" key="3">
    <source>
        <dbReference type="ARBA" id="ARBA00022512"/>
    </source>
</evidence>
<feature type="domain" description="SpaA-like prealbumin fold" evidence="10">
    <location>
        <begin position="1100"/>
        <end position="1168"/>
    </location>
</feature>
<accession>A0ABV0ETB0</accession>
<keyword evidence="8" id="KW-0812">Transmembrane</keyword>
<feature type="domain" description="SpaA-like prealbumin fold" evidence="10">
    <location>
        <begin position="1895"/>
        <end position="1971"/>
    </location>
</feature>
<feature type="domain" description="Collagen binding" evidence="9">
    <location>
        <begin position="800"/>
        <end position="924"/>
    </location>
</feature>
<feature type="region of interest" description="Disordered" evidence="7">
    <location>
        <begin position="766"/>
        <end position="801"/>
    </location>
</feature>
<feature type="domain" description="Collagen binding" evidence="9">
    <location>
        <begin position="362"/>
        <end position="485"/>
    </location>
</feature>
<dbReference type="InterPro" id="IPR011252">
    <property type="entry name" value="Fibrogen-bd_dom1"/>
</dbReference>
<name>A0ABV0ETB0_9ENTE</name>
<feature type="domain" description="SpaA-like prealbumin fold" evidence="10">
    <location>
        <begin position="1989"/>
        <end position="2065"/>
    </location>
</feature>
<dbReference type="InterPro" id="IPR041033">
    <property type="entry name" value="SpaA_PFL_dom_1"/>
</dbReference>
<evidence type="ECO:0000313" key="13">
    <source>
        <dbReference type="Proteomes" id="UP000664357"/>
    </source>
</evidence>
<feature type="transmembrane region" description="Helical" evidence="8">
    <location>
        <begin position="2117"/>
        <end position="2136"/>
    </location>
</feature>
<sequence length="2143" mass="234332">MNNQYTQRIIYGFMTILIFLQYLVPIVGIAETLNKSSNIEITKATVNKENDQDFVILEGNVRSSEEIEAKDIMISDGVLFEPQAQQNLVDIPRAFYSVETNKLTVHLDSGSKGEFSIKVPLNTKSLLEKKSFQLLTDDQSVSVQIPDELSKKGTLSDETTSLSENSIQEEQSDQATSASTESKVQPKEKEPAKIPAPQAEDPETATDIRTYFPDGNSTIINKAEASYYDKNGVLLTPPVPADATVRLHYDWSIPEDVRAQIKEGDYFTFQLPEGVLLTSTQEGDLTNDDGEVYAHYTVDENGQVKIVFNDRVTQESDINGTFNFDTEFDTTHIDGPGDTTITFPAEDNLPPITVPIRPATDTSIAKKGTFDRTPNPTEVKWEVDFNQGMENLSNTTITEQWPKGLTYESVVVYKLVMNLDGTVASVGEALSPDQYKVDKDGNVTILRDVSDAYRIEYHTSIDDSAIPEEGGKVSFTNTATLTDDNDPDGIDAKASVTNTYGKLLEKNGTGYDPSKQEFSWEIKYNYGEKNIPKKDAVITDTISDNMDLVADSVELHAIDFDQNGNEIVGRKLSAPQDYTLVPNPNGKGFVIQFANDVDEAVKVTYKTNINGLVTDPTQVNNKVEIGTGQQDEGNGTAQQQNVIKNYSNVNYADGELDWTIQVNQNKYYMENLVLTDTFSPVPGLSLSRTPEMGYQMTVVSSTGEELTAGTDYQLTQTYDSNGEETGFTIKFLGKYNPTEESFIIRYRTNFDISLLDPDTPDLDHFNNDIRADWQDENGGDHHSEDNSSFKPKPDYSLNAQKSGSYNAQNKHITWTIAVNLSRNLLKDAFLKDQIKYNQDYVANSLKVYEATTASDGTVTKDSDTPVNDKMTIDEPSPANNQTFDIRFPNESQHTYLIEFETSVEGKVVEASKNYDNVAEYSNNKDEREVTGEVSVKNGGSHIQKSGEQDPAKPDFVNWHLVINPAQSELDHVKVTDHPSSNQIIDQNSVALYGTTVAEDGTITPDRTKPLVEGRDYQISLTTDNVTGEQVLTVEFLHKISTAYYMDYRALISSSSTGSSDVVSNQVDITGDGTYVIKDDGGKDVTVGLNTSGGSANGTKGKITLKKTKEDGATSLTGAHFQLWDTTKTLILREGDVDENGEITFGNLILGDYLLVETKAPDGYTIPDDLVQGRRIEITANTSVEGATPTAVINEPNKVLLTKSGENKDRLAGAEFMLQKRSALGIWQTQAGGPYVTNQQGILGIDSLAPGHYRLTETKAPADYVIDTTPIEFYVIRNGNNQIPTVELDMINYQGSAQLLKQDDGQNALAGATFKIVDASGKTVKDNLTSDTNGQISVTGLAPGEYRFVETKAPSGFVLNQREYPFTIVDRAVGKPTTVKVGAATNYQGSAELVKQDENGNVLSGAVFQVKDSAGNVVKDNLTSNQAGKVEITNLAPGSYKIFEIKAPDGYLINTIEKNFDISAAAMDKPVTIEIGAFQNYQGSVKIRKVNTLEEPLRGSEFTLFDSNKESLNITKTSNPEGWIQFDDLAPGVYYLQETKAPLLPDGSSYVVNPYLIRVEIPESANGKPTVINLGDFQNFKGKAQITKEGNGAPIANAHFDLYLSDPATGLENLIGELISDSDGNIPLDGLGAGSYKLIETKPAPGYILNTQPIYFVVNPDLESGPIDAFSFVNYQSTVEGTKVDGDGLTQGDNQLLAGAEFQVYEQNEDGSRGTGPVSFYDKEDQSTETVRTDNKGNFLIKGLEERKYLLVETKAPDNFALSTKEIPFEVRSSLGKPEAINLGKIDNYRGKLDIQKVDEEGKSLIGGTFVLSTTADGRNPVKVINSDKKEVEELHASDGHIKAQGIKPGTYYLVETEAPTGFVLNTEPIKVVIPASSENPQQLSVSGELVNYQGTAELTKKNAAGNNLAGAEFKIIDAEKKAVQEGLVSNESGVVTAKYLAPGKYQFVETKAPKGYILNTTPIDFTIDEKAAGKPSVEVASKNVINYQGSAELTKVNVQKELLQGAEFKVVNQDNVSVAESLVSDSQGKIKLDNLQPGTYYFVETKAPSGYSLNKHRIEFTIESSAQGAPARVNAGNFINEKQGETVPPSSSHSGSSYPQAGTTTRSRLIPQLNDPMNQLLIVIGIGIVAAGIIFWRKQRNAK</sequence>
<dbReference type="PANTHER" id="PTHR36108:SF13">
    <property type="entry name" value="COLOSSIN-B-RELATED"/>
    <property type="match status" value="1"/>
</dbReference>
<feature type="region of interest" description="Disordered" evidence="7">
    <location>
        <begin position="2081"/>
        <end position="2105"/>
    </location>
</feature>
<dbReference type="Pfam" id="PF05737">
    <property type="entry name" value="Collagen_bind"/>
    <property type="match status" value="5"/>
</dbReference>
<feature type="domain" description="SpaA-like prealbumin fold" evidence="10">
    <location>
        <begin position="1388"/>
        <end position="1469"/>
    </location>
</feature>
<feature type="domain" description="Collagen binding" evidence="9">
    <location>
        <begin position="652"/>
        <end position="751"/>
    </location>
</feature>
<feature type="compositionally biased region" description="Basic and acidic residues" evidence="7">
    <location>
        <begin position="766"/>
        <end position="793"/>
    </location>
</feature>
<gene>
    <name evidence="12" type="ORF">JZO67_002722</name>
</gene>
<evidence type="ECO:0000256" key="7">
    <source>
        <dbReference type="SAM" id="MobiDB-lite"/>
    </source>
</evidence>